<feature type="compositionally biased region" description="Basic and acidic residues" evidence="2">
    <location>
        <begin position="42"/>
        <end position="57"/>
    </location>
</feature>
<feature type="region of interest" description="Disordered" evidence="2">
    <location>
        <begin position="1"/>
        <end position="57"/>
    </location>
</feature>
<reference evidence="3" key="1">
    <citation type="submission" date="2016-04" db="EMBL/GenBank/DDBJ databases">
        <authorList>
            <person name="Nguyen H.D."/>
            <person name="Samba Siva P."/>
            <person name="Cullis J."/>
            <person name="Levesque C.A."/>
            <person name="Hambleton S."/>
        </authorList>
    </citation>
    <scope>NUCLEOTIDE SEQUENCE</scope>
    <source>
        <strain evidence="3">DAOMC 236422</strain>
    </source>
</reference>
<organism evidence="3 4">
    <name type="scientific">Tilletia walkeri</name>
    <dbReference type="NCBI Taxonomy" id="117179"/>
    <lineage>
        <taxon>Eukaryota</taxon>
        <taxon>Fungi</taxon>
        <taxon>Dikarya</taxon>
        <taxon>Basidiomycota</taxon>
        <taxon>Ustilaginomycotina</taxon>
        <taxon>Exobasidiomycetes</taxon>
        <taxon>Tilletiales</taxon>
        <taxon>Tilletiaceae</taxon>
        <taxon>Tilletia</taxon>
    </lineage>
</organism>
<sequence>MTPTASKSILDGLSGVAPSNPAASNPGPSDPASANPAPSAAQKEKAEKRPADEDAEVQRLLKVSKKADDQTATTYAVSVHGPVGHIGPLNNSSLPLPKPQDTAKLMVDTLAAENESLKKRLAGVERKLAKVVAAYQKVGQAYTSLYERLKTFSTVRSIEELINEI</sequence>
<reference evidence="3" key="2">
    <citation type="journal article" date="2019" name="IMA Fungus">
        <title>Genome sequencing and comparison of five Tilletia species to identify candidate genes for the detection of regulated species infecting wheat.</title>
        <authorList>
            <person name="Nguyen H.D.T."/>
            <person name="Sultana T."/>
            <person name="Kesanakurti P."/>
            <person name="Hambleton S."/>
        </authorList>
    </citation>
    <scope>NUCLEOTIDE SEQUENCE</scope>
    <source>
        <strain evidence="3">DAOMC 236422</strain>
    </source>
</reference>
<keyword evidence="4" id="KW-1185">Reference proteome</keyword>
<dbReference type="EMBL" id="LWDG02000060">
    <property type="protein sequence ID" value="KAE8270201.1"/>
    <property type="molecule type" value="Genomic_DNA"/>
</dbReference>
<comment type="caution">
    <text evidence="3">The sequence shown here is derived from an EMBL/GenBank/DDBJ whole genome shotgun (WGS) entry which is preliminary data.</text>
</comment>
<name>A0A8X7NDV5_9BASI</name>
<accession>A0A8X7NDV5</accession>
<dbReference type="Proteomes" id="UP000078113">
    <property type="component" value="Unassembled WGS sequence"/>
</dbReference>
<evidence type="ECO:0000313" key="3">
    <source>
        <dbReference type="EMBL" id="KAE8270201.1"/>
    </source>
</evidence>
<feature type="coiled-coil region" evidence="1">
    <location>
        <begin position="107"/>
        <end position="134"/>
    </location>
</feature>
<dbReference type="AlphaFoldDB" id="A0A8X7NDV5"/>
<proteinExistence type="predicted"/>
<gene>
    <name evidence="3" type="ORF">A4X09_0g2139</name>
</gene>
<evidence type="ECO:0000256" key="2">
    <source>
        <dbReference type="SAM" id="MobiDB-lite"/>
    </source>
</evidence>
<feature type="compositionally biased region" description="Low complexity" evidence="2">
    <location>
        <begin position="17"/>
        <end position="41"/>
    </location>
</feature>
<evidence type="ECO:0000313" key="4">
    <source>
        <dbReference type="Proteomes" id="UP000078113"/>
    </source>
</evidence>
<protein>
    <submittedName>
        <fullName evidence="3">Uncharacterized protein</fullName>
    </submittedName>
</protein>
<keyword evidence="1" id="KW-0175">Coiled coil</keyword>
<evidence type="ECO:0000256" key="1">
    <source>
        <dbReference type="SAM" id="Coils"/>
    </source>
</evidence>